<keyword evidence="3" id="KW-1185">Reference proteome</keyword>
<reference evidence="2 3" key="1">
    <citation type="submission" date="2013-03" db="EMBL/GenBank/DDBJ databases">
        <authorList>
            <person name="Linke B."/>
        </authorList>
    </citation>
    <scope>NUCLEOTIDE SEQUENCE [LARGE SCALE GENOMIC DNA]</scope>
    <source>
        <strain evidence="2 3">B13</strain>
    </source>
</reference>
<dbReference type="Proteomes" id="UP000025241">
    <property type="component" value="Chromosome I"/>
</dbReference>
<sequence>MRYFLEAFDAETEFLVFEVEVPASFEKELTEIMGWNEEQFGFEGYDLNEQKLSLIERLIGKRLADPRYTFQLTCNL</sequence>
<dbReference type="AlphaFoldDB" id="A0A024HDB3"/>
<dbReference type="Pfam" id="PF24731">
    <property type="entry name" value="DUF7683"/>
    <property type="match status" value="1"/>
</dbReference>
<dbReference type="InterPro" id="IPR056100">
    <property type="entry name" value="DUF7683"/>
</dbReference>
<evidence type="ECO:0000259" key="1">
    <source>
        <dbReference type="Pfam" id="PF24731"/>
    </source>
</evidence>
<gene>
    <name evidence="2" type="ORF">PKB_1132</name>
</gene>
<dbReference type="EMBL" id="HG322950">
    <property type="protein sequence ID" value="CDF82497.1"/>
    <property type="molecule type" value="Genomic_DNA"/>
</dbReference>
<name>A0A024HDB3_PSEKB</name>
<dbReference type="KEGG" id="pkc:PKB_1132"/>
<accession>A0A024HDB3</accession>
<feature type="domain" description="DUF7683" evidence="1">
    <location>
        <begin position="2"/>
        <end position="73"/>
    </location>
</feature>
<dbReference type="HOGENOM" id="CLU_199059_0_0_6"/>
<dbReference type="RefSeq" id="WP_043249749.1">
    <property type="nucleotide sequence ID" value="NZ_HG322950.1"/>
</dbReference>
<evidence type="ECO:0000313" key="3">
    <source>
        <dbReference type="Proteomes" id="UP000025241"/>
    </source>
</evidence>
<organism evidence="2 3">
    <name type="scientific">Pseudomonas knackmussii (strain DSM 6978 / CCUG 54928 / LMG 23759 / B13)</name>
    <dbReference type="NCBI Taxonomy" id="1301098"/>
    <lineage>
        <taxon>Bacteria</taxon>
        <taxon>Pseudomonadati</taxon>
        <taxon>Pseudomonadota</taxon>
        <taxon>Gammaproteobacteria</taxon>
        <taxon>Pseudomonadales</taxon>
        <taxon>Pseudomonadaceae</taxon>
        <taxon>Pseudomonas</taxon>
    </lineage>
</organism>
<reference evidence="2 3" key="2">
    <citation type="submission" date="2014-05" db="EMBL/GenBank/DDBJ databases">
        <title>Genome sequence of the 3-chlorobenzoate degrading bacterium Pseudomonas knackmussii B13 shows multiple evidence for horizontal gene transfer.</title>
        <authorList>
            <person name="Miyazaki R."/>
            <person name="Bertelli C."/>
            <person name="Falquet L."/>
            <person name="Robinson-Rechavi M."/>
            <person name="Gharib W."/>
            <person name="Roy S."/>
            <person name="Van der Meer J.R."/>
        </authorList>
    </citation>
    <scope>NUCLEOTIDE SEQUENCE [LARGE SCALE GENOMIC DNA]</scope>
    <source>
        <strain evidence="2 3">B13</strain>
    </source>
</reference>
<evidence type="ECO:0000313" key="2">
    <source>
        <dbReference type="EMBL" id="CDF82497.1"/>
    </source>
</evidence>
<dbReference type="eggNOG" id="ENOG5032WZQ">
    <property type="taxonomic scope" value="Bacteria"/>
</dbReference>
<protein>
    <recommendedName>
        <fullName evidence="1">DUF7683 domain-containing protein</fullName>
    </recommendedName>
</protein>
<proteinExistence type="predicted"/>